<sequence>MKEKEEPKKASLSLEELLAKKQAEEAARSEPKFLTKEERAAEALRKLQQAAEEIQHKDQDRDKDGFRRWDRERERRPKEEDIQYSKDKQKEVEITRECYPRPVEKIHRVLWLSDRKFMFDWDASEDTSIDYNPLYKEQRHFQFFGREKVRLKKLKKKEEKQKWDDRHWSEKSKDEMTERDWQIFREEYITIKGGRIPDPIRNWKQSGIPNEILEIVEKVGYTDPTPIQRQAIPIGLQNRDIIGVAETGSVFVVGGLSREEQSFRLRMGCEIVIATPGRLIDVLENRYLVLNQCTYIVLDEADRMIDMGFEADVQMPVTNLKPDTEDAEDEIKLLANYNSKKKYRQTVMFTATMPPAVEHLTCTYLRHPAILYIGSAGKPTERVEQIVYILPEADKSRKLL</sequence>
<dbReference type="SMART" id="SM00487">
    <property type="entry name" value="DEXDc"/>
    <property type="match status" value="1"/>
</dbReference>
<keyword evidence="3 9" id="KW-0547">Nucleotide-binding</keyword>
<evidence type="ECO:0000256" key="3">
    <source>
        <dbReference type="ARBA" id="ARBA00022741"/>
    </source>
</evidence>
<dbReference type="GO" id="GO:0003676">
    <property type="term" value="F:nucleic acid binding"/>
    <property type="evidence" value="ECO:0007669"/>
    <property type="project" value="InterPro"/>
</dbReference>
<evidence type="ECO:0000313" key="14">
    <source>
        <dbReference type="Proteomes" id="UP000235965"/>
    </source>
</evidence>
<proteinExistence type="inferred from homology"/>
<dbReference type="GO" id="GO:0003724">
    <property type="term" value="F:RNA helicase activity"/>
    <property type="evidence" value="ECO:0007669"/>
    <property type="project" value="UniProtKB-EC"/>
</dbReference>
<feature type="short sequence motif" description="Q motif" evidence="8">
    <location>
        <begin position="201"/>
        <end position="229"/>
    </location>
</feature>
<dbReference type="InParanoid" id="A0A2J7QNL6"/>
<dbReference type="InterPro" id="IPR027417">
    <property type="entry name" value="P-loop_NTPase"/>
</dbReference>
<dbReference type="GO" id="GO:0005524">
    <property type="term" value="F:ATP binding"/>
    <property type="evidence" value="ECO:0007669"/>
    <property type="project" value="UniProtKB-KW"/>
</dbReference>
<evidence type="ECO:0000256" key="6">
    <source>
        <dbReference type="ARBA" id="ARBA00022840"/>
    </source>
</evidence>
<reference evidence="13 14" key="1">
    <citation type="submission" date="2017-12" db="EMBL/GenBank/DDBJ databases">
        <title>Hemimetabolous genomes reveal molecular basis of termite eusociality.</title>
        <authorList>
            <person name="Harrison M.C."/>
            <person name="Jongepier E."/>
            <person name="Robertson H.M."/>
            <person name="Arning N."/>
            <person name="Bitard-Feildel T."/>
            <person name="Chao H."/>
            <person name="Childers C.P."/>
            <person name="Dinh H."/>
            <person name="Doddapaneni H."/>
            <person name="Dugan S."/>
            <person name="Gowin J."/>
            <person name="Greiner C."/>
            <person name="Han Y."/>
            <person name="Hu H."/>
            <person name="Hughes D.S.T."/>
            <person name="Huylmans A.-K."/>
            <person name="Kemena C."/>
            <person name="Kremer L.P.M."/>
            <person name="Lee S.L."/>
            <person name="Lopez-Ezquerra A."/>
            <person name="Mallet L."/>
            <person name="Monroy-Kuhn J.M."/>
            <person name="Moser A."/>
            <person name="Murali S.C."/>
            <person name="Muzny D.M."/>
            <person name="Otani S."/>
            <person name="Piulachs M.-D."/>
            <person name="Poelchau M."/>
            <person name="Qu J."/>
            <person name="Schaub F."/>
            <person name="Wada-Katsumata A."/>
            <person name="Worley K.C."/>
            <person name="Xie Q."/>
            <person name="Ylla G."/>
            <person name="Poulsen M."/>
            <person name="Gibbs R.A."/>
            <person name="Schal C."/>
            <person name="Richards S."/>
            <person name="Belles X."/>
            <person name="Korb J."/>
            <person name="Bornberg-Bauer E."/>
        </authorList>
    </citation>
    <scope>NUCLEOTIDE SEQUENCE [LARGE SCALE GENOMIC DNA]</scope>
    <source>
        <tissue evidence="13">Whole body</tissue>
    </source>
</reference>
<dbReference type="Gene3D" id="3.40.50.300">
    <property type="entry name" value="P-loop containing nucleotide triphosphate hydrolases"/>
    <property type="match status" value="2"/>
</dbReference>
<comment type="caution">
    <text evidence="13">The sequence shown here is derived from an EMBL/GenBank/DDBJ whole genome shotgun (WGS) entry which is preliminary data.</text>
</comment>
<dbReference type="OrthoDB" id="196131at2759"/>
<dbReference type="Proteomes" id="UP000235965">
    <property type="component" value="Unassembled WGS sequence"/>
</dbReference>
<dbReference type="InterPro" id="IPR000629">
    <property type="entry name" value="RNA-helicase_DEAD-box_CS"/>
</dbReference>
<keyword evidence="6 9" id="KW-0067">ATP-binding</keyword>
<accession>A0A2J7QNL6</accession>
<evidence type="ECO:0000256" key="5">
    <source>
        <dbReference type="ARBA" id="ARBA00022806"/>
    </source>
</evidence>
<dbReference type="EMBL" id="NEVH01012582">
    <property type="protein sequence ID" value="PNF30182.1"/>
    <property type="molecule type" value="Genomic_DNA"/>
</dbReference>
<dbReference type="PROSITE" id="PS51192">
    <property type="entry name" value="HELICASE_ATP_BIND_1"/>
    <property type="match status" value="1"/>
</dbReference>
<gene>
    <name evidence="13" type="ORF">B7P43_G18125</name>
</gene>
<feature type="domain" description="DEAD-box RNA helicase Q" evidence="12">
    <location>
        <begin position="201"/>
        <end position="229"/>
    </location>
</feature>
<dbReference type="SUPFAM" id="SSF52540">
    <property type="entry name" value="P-loop containing nucleoside triphosphate hydrolases"/>
    <property type="match status" value="1"/>
</dbReference>
<evidence type="ECO:0000256" key="7">
    <source>
        <dbReference type="ARBA" id="ARBA00047984"/>
    </source>
</evidence>
<feature type="compositionally biased region" description="Basic and acidic residues" evidence="10">
    <location>
        <begin position="53"/>
        <end position="87"/>
    </location>
</feature>
<comment type="catalytic activity">
    <reaction evidence="7">
        <text>ATP + H2O = ADP + phosphate + H(+)</text>
        <dbReference type="Rhea" id="RHEA:13065"/>
        <dbReference type="ChEBI" id="CHEBI:15377"/>
        <dbReference type="ChEBI" id="CHEBI:15378"/>
        <dbReference type="ChEBI" id="CHEBI:30616"/>
        <dbReference type="ChEBI" id="CHEBI:43474"/>
        <dbReference type="ChEBI" id="CHEBI:456216"/>
        <dbReference type="EC" id="3.6.4.13"/>
    </reaction>
</comment>
<evidence type="ECO:0000259" key="11">
    <source>
        <dbReference type="PROSITE" id="PS51192"/>
    </source>
</evidence>
<evidence type="ECO:0000256" key="2">
    <source>
        <dbReference type="ARBA" id="ARBA00022664"/>
    </source>
</evidence>
<dbReference type="AlphaFoldDB" id="A0A2J7QNL6"/>
<dbReference type="GO" id="GO:0010468">
    <property type="term" value="P:regulation of gene expression"/>
    <property type="evidence" value="ECO:0007669"/>
    <property type="project" value="UniProtKB-ARBA"/>
</dbReference>
<dbReference type="GO" id="GO:0006397">
    <property type="term" value="P:mRNA processing"/>
    <property type="evidence" value="ECO:0007669"/>
    <property type="project" value="UniProtKB-KW"/>
</dbReference>
<dbReference type="InterPro" id="IPR011545">
    <property type="entry name" value="DEAD/DEAH_box_helicase_dom"/>
</dbReference>
<evidence type="ECO:0000256" key="9">
    <source>
        <dbReference type="RuleBase" id="RU000492"/>
    </source>
</evidence>
<dbReference type="InterPro" id="IPR014014">
    <property type="entry name" value="RNA_helicase_DEAD_Q_motif"/>
</dbReference>
<dbReference type="EC" id="3.6.4.13" evidence="1"/>
<dbReference type="InterPro" id="IPR057479">
    <property type="entry name" value="PRP28/DDX23-like_helical"/>
</dbReference>
<comment type="similarity">
    <text evidence="9">Belongs to the DEAD box helicase family.</text>
</comment>
<dbReference type="InterPro" id="IPR014001">
    <property type="entry name" value="Helicase_ATP-bd"/>
</dbReference>
<keyword evidence="2" id="KW-0507">mRNA processing</keyword>
<evidence type="ECO:0000256" key="10">
    <source>
        <dbReference type="SAM" id="MobiDB-lite"/>
    </source>
</evidence>
<dbReference type="Pfam" id="PF25430">
    <property type="entry name" value="DDX23"/>
    <property type="match status" value="1"/>
</dbReference>
<keyword evidence="14" id="KW-1185">Reference proteome</keyword>
<evidence type="ECO:0000313" key="13">
    <source>
        <dbReference type="EMBL" id="PNF30182.1"/>
    </source>
</evidence>
<evidence type="ECO:0000259" key="12">
    <source>
        <dbReference type="PROSITE" id="PS51195"/>
    </source>
</evidence>
<dbReference type="PROSITE" id="PS00039">
    <property type="entry name" value="DEAD_ATP_HELICASE"/>
    <property type="match status" value="1"/>
</dbReference>
<feature type="region of interest" description="Disordered" evidence="10">
    <location>
        <begin position="46"/>
        <end position="87"/>
    </location>
</feature>
<dbReference type="GO" id="GO:0016787">
    <property type="term" value="F:hydrolase activity"/>
    <property type="evidence" value="ECO:0007669"/>
    <property type="project" value="UniProtKB-KW"/>
</dbReference>
<evidence type="ECO:0000256" key="4">
    <source>
        <dbReference type="ARBA" id="ARBA00022801"/>
    </source>
</evidence>
<evidence type="ECO:0000256" key="1">
    <source>
        <dbReference type="ARBA" id="ARBA00012552"/>
    </source>
</evidence>
<keyword evidence="5 9" id="KW-0347">Helicase</keyword>
<evidence type="ECO:0000256" key="8">
    <source>
        <dbReference type="PROSITE-ProRule" id="PRU00552"/>
    </source>
</evidence>
<feature type="domain" description="Helicase ATP-binding" evidence="11">
    <location>
        <begin position="248"/>
        <end position="371"/>
    </location>
</feature>
<dbReference type="PANTHER" id="PTHR47958">
    <property type="entry name" value="ATP-DEPENDENT RNA HELICASE DBP3"/>
    <property type="match status" value="1"/>
</dbReference>
<dbReference type="Pfam" id="PF00270">
    <property type="entry name" value="DEAD"/>
    <property type="match status" value="1"/>
</dbReference>
<name>A0A2J7QNL6_9NEOP</name>
<organism evidence="13 14">
    <name type="scientific">Cryptotermes secundus</name>
    <dbReference type="NCBI Taxonomy" id="105785"/>
    <lineage>
        <taxon>Eukaryota</taxon>
        <taxon>Metazoa</taxon>
        <taxon>Ecdysozoa</taxon>
        <taxon>Arthropoda</taxon>
        <taxon>Hexapoda</taxon>
        <taxon>Insecta</taxon>
        <taxon>Pterygota</taxon>
        <taxon>Neoptera</taxon>
        <taxon>Polyneoptera</taxon>
        <taxon>Dictyoptera</taxon>
        <taxon>Blattodea</taxon>
        <taxon>Blattoidea</taxon>
        <taxon>Termitoidae</taxon>
        <taxon>Kalotermitidae</taxon>
        <taxon>Cryptotermitinae</taxon>
        <taxon>Cryptotermes</taxon>
    </lineage>
</organism>
<dbReference type="STRING" id="105785.A0A2J7QNL6"/>
<dbReference type="PROSITE" id="PS51195">
    <property type="entry name" value="Q_MOTIF"/>
    <property type="match status" value="1"/>
</dbReference>
<protein>
    <recommendedName>
        <fullName evidence="1">RNA helicase</fullName>
        <ecNumber evidence="1">3.6.4.13</ecNumber>
    </recommendedName>
</protein>
<keyword evidence="4 9" id="KW-0378">Hydrolase</keyword>